<dbReference type="AlphaFoldDB" id="A0AAE0ZWM9"/>
<dbReference type="EMBL" id="JAWDGP010003233">
    <property type="protein sequence ID" value="KAK3776261.1"/>
    <property type="molecule type" value="Genomic_DNA"/>
</dbReference>
<protein>
    <submittedName>
        <fullName evidence="2">Uncharacterized protein</fullName>
    </submittedName>
</protein>
<evidence type="ECO:0000313" key="2">
    <source>
        <dbReference type="EMBL" id="KAK3776261.1"/>
    </source>
</evidence>
<accession>A0AAE0ZWM9</accession>
<evidence type="ECO:0000313" key="3">
    <source>
        <dbReference type="Proteomes" id="UP001283361"/>
    </source>
</evidence>
<dbReference type="Proteomes" id="UP001283361">
    <property type="component" value="Unassembled WGS sequence"/>
</dbReference>
<proteinExistence type="predicted"/>
<keyword evidence="3" id="KW-1185">Reference proteome</keyword>
<comment type="caution">
    <text evidence="2">The sequence shown here is derived from an EMBL/GenBank/DDBJ whole genome shotgun (WGS) entry which is preliminary data.</text>
</comment>
<reference evidence="2" key="1">
    <citation type="journal article" date="2023" name="G3 (Bethesda)">
        <title>A reference genome for the long-term kleptoplast-retaining sea slug Elysia crispata morphotype clarki.</title>
        <authorList>
            <person name="Eastman K.E."/>
            <person name="Pendleton A.L."/>
            <person name="Shaikh M.A."/>
            <person name="Suttiyut T."/>
            <person name="Ogas R."/>
            <person name="Tomko P."/>
            <person name="Gavelis G."/>
            <person name="Widhalm J.R."/>
            <person name="Wisecaver J.H."/>
        </authorList>
    </citation>
    <scope>NUCLEOTIDE SEQUENCE</scope>
    <source>
        <strain evidence="2">ECLA1</strain>
    </source>
</reference>
<feature type="region of interest" description="Disordered" evidence="1">
    <location>
        <begin position="62"/>
        <end position="84"/>
    </location>
</feature>
<organism evidence="2 3">
    <name type="scientific">Elysia crispata</name>
    <name type="common">lettuce slug</name>
    <dbReference type="NCBI Taxonomy" id="231223"/>
    <lineage>
        <taxon>Eukaryota</taxon>
        <taxon>Metazoa</taxon>
        <taxon>Spiralia</taxon>
        <taxon>Lophotrochozoa</taxon>
        <taxon>Mollusca</taxon>
        <taxon>Gastropoda</taxon>
        <taxon>Heterobranchia</taxon>
        <taxon>Euthyneura</taxon>
        <taxon>Panpulmonata</taxon>
        <taxon>Sacoglossa</taxon>
        <taxon>Placobranchoidea</taxon>
        <taxon>Plakobranchidae</taxon>
        <taxon>Elysia</taxon>
    </lineage>
</organism>
<evidence type="ECO:0000256" key="1">
    <source>
        <dbReference type="SAM" id="MobiDB-lite"/>
    </source>
</evidence>
<name>A0AAE0ZWM9_9GAST</name>
<sequence>MTKQELESLLEYLQTRKFSGTMTKQELESLLEYLQTRKFSGTMTKQELESLLEYLQTRKFSGTMTNEKLSPRPENNQKTRPPPVRTKVSPFNLVIFRPLQHLDFVSKQVGIWQQIQSILSASSVINHNTGRAGLYAGPLLSFL</sequence>
<gene>
    <name evidence="2" type="ORF">RRG08_039851</name>
</gene>